<dbReference type="PANTHER" id="PTHR21026">
    <property type="entry name" value="39S RIBOSOMAL PROTEIN L32, MITOCHONDRIAL"/>
    <property type="match status" value="1"/>
</dbReference>
<keyword evidence="3" id="KW-0809">Transit peptide</keyword>
<dbReference type="NCBIfam" id="TIGR01031">
    <property type="entry name" value="rpmF_bact"/>
    <property type="match status" value="1"/>
</dbReference>
<dbReference type="AlphaFoldDB" id="F4RNU4"/>
<evidence type="ECO:0000313" key="9">
    <source>
        <dbReference type="Proteomes" id="UP000001072"/>
    </source>
</evidence>
<evidence type="ECO:0000256" key="3">
    <source>
        <dbReference type="ARBA" id="ARBA00022946"/>
    </source>
</evidence>
<dbReference type="VEuPathDB" id="FungiDB:MELLADRAFT_107288"/>
<dbReference type="STRING" id="747676.F4RNU4"/>
<gene>
    <name evidence="8" type="ORF">MELLADRAFT_107288</name>
</gene>
<dbReference type="InterPro" id="IPR051991">
    <property type="entry name" value="Mitoribosomal_protein_bL32"/>
</dbReference>
<organism evidence="9">
    <name type="scientific">Melampsora larici-populina (strain 98AG31 / pathotype 3-4-7)</name>
    <name type="common">Poplar leaf rust fungus</name>
    <dbReference type="NCBI Taxonomy" id="747676"/>
    <lineage>
        <taxon>Eukaryota</taxon>
        <taxon>Fungi</taxon>
        <taxon>Dikarya</taxon>
        <taxon>Basidiomycota</taxon>
        <taxon>Pucciniomycotina</taxon>
        <taxon>Pucciniomycetes</taxon>
        <taxon>Pucciniales</taxon>
        <taxon>Melampsoraceae</taxon>
        <taxon>Melampsora</taxon>
    </lineage>
</organism>
<dbReference type="RefSeq" id="XP_007410907.1">
    <property type="nucleotide sequence ID" value="XM_007410845.1"/>
</dbReference>
<keyword evidence="6" id="KW-0687">Ribonucleoprotein</keyword>
<dbReference type="InParanoid" id="F4RNU4"/>
<keyword evidence="9" id="KW-1185">Reference proteome</keyword>
<comment type="similarity">
    <text evidence="2">Belongs to the bacterial ribosomal protein bL32 family.</text>
</comment>
<keyword evidence="5" id="KW-0496">Mitochondrion</keyword>
<evidence type="ECO:0000256" key="4">
    <source>
        <dbReference type="ARBA" id="ARBA00022980"/>
    </source>
</evidence>
<dbReference type="GO" id="GO:0003735">
    <property type="term" value="F:structural constituent of ribosome"/>
    <property type="evidence" value="ECO:0007669"/>
    <property type="project" value="InterPro"/>
</dbReference>
<evidence type="ECO:0000256" key="2">
    <source>
        <dbReference type="ARBA" id="ARBA00008560"/>
    </source>
</evidence>
<evidence type="ECO:0000256" key="5">
    <source>
        <dbReference type="ARBA" id="ARBA00023128"/>
    </source>
</evidence>
<evidence type="ECO:0000256" key="6">
    <source>
        <dbReference type="ARBA" id="ARBA00023274"/>
    </source>
</evidence>
<dbReference type="Proteomes" id="UP000001072">
    <property type="component" value="Unassembled WGS sequence"/>
</dbReference>
<dbReference type="EMBL" id="GL883111">
    <property type="protein sequence ID" value="EGG05851.1"/>
    <property type="molecule type" value="Genomic_DNA"/>
</dbReference>
<evidence type="ECO:0000256" key="1">
    <source>
        <dbReference type="ARBA" id="ARBA00004173"/>
    </source>
</evidence>
<sequence length="145" mass="16365">MNSTFLFKSKPTKSLLQPSRLSNPSRSYHLSPSLNYFNLQLDHHQSYQSPPTSSSSSAKLIQWGSSLSRWISESILKAVPKKKVSHSRKRMRSAHKGIKPDLGLSSCSGCGQSKRKHHLCLECYADKVLEYVHGDRKPWDKGITP</sequence>
<dbReference type="PANTHER" id="PTHR21026:SF2">
    <property type="entry name" value="LARGE RIBOSOMAL SUBUNIT PROTEIN BL32M"/>
    <property type="match status" value="1"/>
</dbReference>
<evidence type="ECO:0000313" key="8">
    <source>
        <dbReference type="EMBL" id="EGG05851.1"/>
    </source>
</evidence>
<proteinExistence type="inferred from homology"/>
<dbReference type="InterPro" id="IPR002677">
    <property type="entry name" value="Ribosomal_bL32"/>
</dbReference>
<dbReference type="GeneID" id="18923125"/>
<dbReference type="GO" id="GO:0006412">
    <property type="term" value="P:translation"/>
    <property type="evidence" value="ECO:0007669"/>
    <property type="project" value="InterPro"/>
</dbReference>
<dbReference type="SUPFAM" id="SSF57829">
    <property type="entry name" value="Zn-binding ribosomal proteins"/>
    <property type="match status" value="1"/>
</dbReference>
<dbReference type="Pfam" id="PF01783">
    <property type="entry name" value="Ribosomal_L32p"/>
    <property type="match status" value="1"/>
</dbReference>
<dbReference type="KEGG" id="mlr:MELLADRAFT_107288"/>
<reference evidence="9" key="1">
    <citation type="journal article" date="2011" name="Proc. Natl. Acad. Sci. U.S.A.">
        <title>Obligate biotrophy features unraveled by the genomic analysis of rust fungi.</title>
        <authorList>
            <person name="Duplessis S."/>
            <person name="Cuomo C.A."/>
            <person name="Lin Y.-C."/>
            <person name="Aerts A."/>
            <person name="Tisserant E."/>
            <person name="Veneault-Fourrey C."/>
            <person name="Joly D.L."/>
            <person name="Hacquard S."/>
            <person name="Amselem J."/>
            <person name="Cantarel B.L."/>
            <person name="Chiu R."/>
            <person name="Coutinho P.M."/>
            <person name="Feau N."/>
            <person name="Field M."/>
            <person name="Frey P."/>
            <person name="Gelhaye E."/>
            <person name="Goldberg J."/>
            <person name="Grabherr M.G."/>
            <person name="Kodira C.D."/>
            <person name="Kohler A."/>
            <person name="Kuees U."/>
            <person name="Lindquist E.A."/>
            <person name="Lucas S.M."/>
            <person name="Mago R."/>
            <person name="Mauceli E."/>
            <person name="Morin E."/>
            <person name="Murat C."/>
            <person name="Pangilinan J.L."/>
            <person name="Park R."/>
            <person name="Pearson M."/>
            <person name="Quesneville H."/>
            <person name="Rouhier N."/>
            <person name="Sakthikumar S."/>
            <person name="Salamov A.A."/>
            <person name="Schmutz J."/>
            <person name="Selles B."/>
            <person name="Shapiro H."/>
            <person name="Tanguay P."/>
            <person name="Tuskan G.A."/>
            <person name="Henrissat B."/>
            <person name="Van de Peer Y."/>
            <person name="Rouze P."/>
            <person name="Ellis J.G."/>
            <person name="Dodds P.N."/>
            <person name="Schein J.E."/>
            <person name="Zhong S."/>
            <person name="Hamelin R.C."/>
            <person name="Grigoriev I.V."/>
            <person name="Szabo L.J."/>
            <person name="Martin F."/>
        </authorList>
    </citation>
    <scope>NUCLEOTIDE SEQUENCE [LARGE SCALE GENOMIC DNA]</scope>
    <source>
        <strain evidence="9">98AG31 / pathotype 3-4-7</strain>
    </source>
</reference>
<name>F4RNU4_MELLP</name>
<dbReference type="InterPro" id="IPR011332">
    <property type="entry name" value="Ribosomal_zn-bd"/>
</dbReference>
<dbReference type="HAMAP" id="MF_00340">
    <property type="entry name" value="Ribosomal_bL32"/>
    <property type="match status" value="1"/>
</dbReference>
<evidence type="ECO:0000256" key="7">
    <source>
        <dbReference type="ARBA" id="ARBA00039935"/>
    </source>
</evidence>
<protein>
    <recommendedName>
        <fullName evidence="7">Large ribosomal subunit protein bL32m</fullName>
    </recommendedName>
</protein>
<dbReference type="HOGENOM" id="CLU_1787243_0_0_1"/>
<accession>F4RNU4</accession>
<dbReference type="OrthoDB" id="2014905at2759"/>
<dbReference type="eggNOG" id="KOG4080">
    <property type="taxonomic scope" value="Eukaryota"/>
</dbReference>
<keyword evidence="4" id="KW-0689">Ribosomal protein</keyword>
<comment type="subcellular location">
    <subcellularLocation>
        <location evidence="1">Mitochondrion</location>
    </subcellularLocation>
</comment>
<dbReference type="GO" id="GO:0005762">
    <property type="term" value="C:mitochondrial large ribosomal subunit"/>
    <property type="evidence" value="ECO:0007669"/>
    <property type="project" value="TreeGrafter"/>
</dbReference>